<dbReference type="AlphaFoldDB" id="A0A8X7NJF6"/>
<evidence type="ECO:0000256" key="2">
    <source>
        <dbReference type="ARBA" id="ARBA00012983"/>
    </source>
</evidence>
<dbReference type="InterPro" id="IPR050892">
    <property type="entry name" value="ADP-ribose_metab_enzymes"/>
</dbReference>
<dbReference type="GO" id="GO:0016791">
    <property type="term" value="F:phosphatase activity"/>
    <property type="evidence" value="ECO:0007669"/>
    <property type="project" value="EnsemblFungi"/>
</dbReference>
<evidence type="ECO:0000313" key="6">
    <source>
        <dbReference type="EMBL" id="KAF6044335.1"/>
    </source>
</evidence>
<dbReference type="SUPFAM" id="SSF52949">
    <property type="entry name" value="Macro domain-like"/>
    <property type="match status" value="1"/>
</dbReference>
<dbReference type="CDD" id="cd02901">
    <property type="entry name" value="Macro_Poa1p-like"/>
    <property type="match status" value="1"/>
</dbReference>
<comment type="catalytic activity">
    <reaction evidence="4">
        <text>ADP-alpha-D-ribose 1''-phosphate + H2O = ADP-D-ribose + phosphate</text>
        <dbReference type="Rhea" id="RHEA:25029"/>
        <dbReference type="ChEBI" id="CHEBI:15377"/>
        <dbReference type="ChEBI" id="CHEBI:43474"/>
        <dbReference type="ChEBI" id="CHEBI:57967"/>
        <dbReference type="ChEBI" id="CHEBI:58753"/>
        <dbReference type="EC" id="3.1.3.84"/>
    </reaction>
</comment>
<dbReference type="Proteomes" id="UP000590412">
    <property type="component" value="Unassembled WGS sequence"/>
</dbReference>
<evidence type="ECO:0000256" key="3">
    <source>
        <dbReference type="ARBA" id="ARBA00019744"/>
    </source>
</evidence>
<gene>
    <name evidence="6" type="ORF">FOB60_005428</name>
</gene>
<dbReference type="GO" id="GO:0140291">
    <property type="term" value="P:peptidyl-glutamate ADP-deribosylation"/>
    <property type="evidence" value="ECO:0007669"/>
    <property type="project" value="TreeGrafter"/>
</dbReference>
<comment type="similarity">
    <text evidence="1">Belongs to the POA1 family.</text>
</comment>
<dbReference type="PROSITE" id="PS51154">
    <property type="entry name" value="MACRO"/>
    <property type="match status" value="1"/>
</dbReference>
<dbReference type="InterPro" id="IPR002589">
    <property type="entry name" value="Macro_dom"/>
</dbReference>
<dbReference type="PANTHER" id="PTHR12521:SF0">
    <property type="entry name" value="ADP-RIBOSE GLYCOHYDROLASE OARD1"/>
    <property type="match status" value="1"/>
</dbReference>
<evidence type="ECO:0000256" key="4">
    <source>
        <dbReference type="ARBA" id="ARBA00034427"/>
    </source>
</evidence>
<feature type="domain" description="Macro" evidence="5">
    <location>
        <begin position="1"/>
        <end position="160"/>
    </location>
</feature>
<dbReference type="EMBL" id="JABWAB010000011">
    <property type="protein sequence ID" value="KAF6044335.1"/>
    <property type="molecule type" value="Genomic_DNA"/>
</dbReference>
<evidence type="ECO:0000313" key="7">
    <source>
        <dbReference type="Proteomes" id="UP000590412"/>
    </source>
</evidence>
<dbReference type="GO" id="GO:0047407">
    <property type="term" value="F:ADP-ribosyl-[dinitrogen reductase] hydrolase activity"/>
    <property type="evidence" value="ECO:0007669"/>
    <property type="project" value="EnsemblFungi"/>
</dbReference>
<dbReference type="OrthoDB" id="2155246at2759"/>
<reference evidence="6" key="1">
    <citation type="submission" date="2020-03" db="EMBL/GenBank/DDBJ databases">
        <title>FDA dAtabase for Regulatory Grade micrObial Sequences (FDA-ARGOS): Supporting development and validation of Infectious Disease Dx tests.</title>
        <authorList>
            <person name="Campos J."/>
            <person name="Goldberg B."/>
            <person name="Tallon L."/>
            <person name="Sadzewicz L."/>
            <person name="Vavikolanu K."/>
            <person name="Mehta A."/>
            <person name="Aluvathingal J."/>
            <person name="Nadendla S."/>
            <person name="Nandy P."/>
            <person name="Geyer C."/>
            <person name="Yan Y."/>
            <person name="Sichtig H."/>
        </authorList>
    </citation>
    <scope>NUCLEOTIDE SEQUENCE [LARGE SCALE GENOMIC DNA]</scope>
    <source>
        <strain evidence="6">FDAARGOS_652</strain>
    </source>
</reference>
<sequence>MVVKYITGDLFRHTAHSGKAVVLAHACNTGGSWGGGIAAVFRTKFPQANSEYSNFCHNNHNLLGKSLLLKADDFSDSKIYIACLFTSDFSQSPERIASYTYESLKDLAEQLESIPDVESNGDCKVVNMPKINAGIFGVPWELTEAELEKVKDLDFNVYIL</sequence>
<evidence type="ECO:0000256" key="1">
    <source>
        <dbReference type="ARBA" id="ARBA00006575"/>
    </source>
</evidence>
<dbReference type="SMART" id="SM00506">
    <property type="entry name" value="A1pp"/>
    <property type="match status" value="1"/>
</dbReference>
<dbReference type="EC" id="3.1.3.84" evidence="2"/>
<name>A0A8X7NJF6_CANPA</name>
<evidence type="ECO:0000259" key="5">
    <source>
        <dbReference type="PROSITE" id="PS51154"/>
    </source>
</evidence>
<protein>
    <recommendedName>
        <fullName evidence="3">ADP-ribose 1''-phosphate phosphatase</fullName>
        <ecNumber evidence="2">3.1.3.84</ecNumber>
    </recommendedName>
</protein>
<organism evidence="6 7">
    <name type="scientific">Candida parapsilosis</name>
    <name type="common">Yeast</name>
    <dbReference type="NCBI Taxonomy" id="5480"/>
    <lineage>
        <taxon>Eukaryota</taxon>
        <taxon>Fungi</taxon>
        <taxon>Dikarya</taxon>
        <taxon>Ascomycota</taxon>
        <taxon>Saccharomycotina</taxon>
        <taxon>Pichiomycetes</taxon>
        <taxon>Debaryomycetaceae</taxon>
        <taxon>Candida/Lodderomyces clade</taxon>
        <taxon>Candida</taxon>
    </lineage>
</organism>
<dbReference type="PANTHER" id="PTHR12521">
    <property type="entry name" value="PROTEIN C6ORF130"/>
    <property type="match status" value="1"/>
</dbReference>
<accession>A0A8X7NJF6</accession>
<dbReference type="Gene3D" id="3.40.220.10">
    <property type="entry name" value="Leucine Aminopeptidase, subunit E, domain 1"/>
    <property type="match status" value="1"/>
</dbReference>
<dbReference type="Pfam" id="PF01661">
    <property type="entry name" value="Macro"/>
    <property type="match status" value="1"/>
</dbReference>
<dbReference type="InterPro" id="IPR043472">
    <property type="entry name" value="Macro_dom-like"/>
</dbReference>
<proteinExistence type="inferred from homology"/>
<comment type="caution">
    <text evidence="6">The sequence shown here is derived from an EMBL/GenBank/DDBJ whole genome shotgun (WGS) entry which is preliminary data.</text>
</comment>